<feature type="compositionally biased region" description="Low complexity" evidence="2">
    <location>
        <begin position="35"/>
        <end position="64"/>
    </location>
</feature>
<dbReference type="InterPro" id="IPR006059">
    <property type="entry name" value="SBP"/>
</dbReference>
<keyword evidence="5" id="KW-1185">Reference proteome</keyword>
<dbReference type="GO" id="GO:0015888">
    <property type="term" value="P:thiamine transport"/>
    <property type="evidence" value="ECO:0007669"/>
    <property type="project" value="TreeGrafter"/>
</dbReference>
<dbReference type="PANTHER" id="PTHR30006">
    <property type="entry name" value="THIAMINE-BINDING PERIPLASMIC PROTEIN-RELATED"/>
    <property type="match status" value="1"/>
</dbReference>
<dbReference type="RefSeq" id="WP_154769167.1">
    <property type="nucleotide sequence ID" value="NZ_WLYK01000005.1"/>
</dbReference>
<sequence>MSTINRRAFLTGAAALASAPLLAACGGDISTGTTTTAAGSTAGSTPASPGSSAGSATGSATAGSSSGGGTKEKITIFAFLGNRLADMPKAFAQDYMSRHSNVEIEIYEDSNANGYPKILAAKQADPTATPLVNMGFFNSQISAQGDLDGTWNKLDYAALSNAADISDTFRRPNMNGIGVGADQIGLLYNTDAVSTPPTSWTALWEDEQFAGRLSLWDYWWYVVFMAAKVNGGDLSNMDAGWDIWRENAPNVRTIVTANPEWQQVMSNGTSDLTSCWNGTGLQFKADGAPVDYVVPTEGAIAVPVYLQTLAGNSDNQQEICLDILNEMLSPQWDQMWAETAVQTPANSTVELPADLKDLPGFLPENVDKLISIDWGLVAANNADWRARWDADIKANI</sequence>
<comment type="caution">
    <text evidence="4">The sequence shown here is derived from an EMBL/GenBank/DDBJ whole genome shotgun (WGS) entry which is preliminary data.</text>
</comment>
<gene>
    <name evidence="4" type="ORF">GIS00_14830</name>
</gene>
<dbReference type="GO" id="GO:0030975">
    <property type="term" value="F:thiamine binding"/>
    <property type="evidence" value="ECO:0007669"/>
    <property type="project" value="TreeGrafter"/>
</dbReference>
<feature type="chain" id="PRO_5029531704" evidence="3">
    <location>
        <begin position="24"/>
        <end position="396"/>
    </location>
</feature>
<keyword evidence="1 3" id="KW-0732">Signal</keyword>
<dbReference type="Proteomes" id="UP000460221">
    <property type="component" value="Unassembled WGS sequence"/>
</dbReference>
<dbReference type="InterPro" id="IPR006311">
    <property type="entry name" value="TAT_signal"/>
</dbReference>
<dbReference type="AlphaFoldDB" id="A0A7K1FM36"/>
<name>A0A7K1FM36_9ACTN</name>
<dbReference type="SUPFAM" id="SSF53850">
    <property type="entry name" value="Periplasmic binding protein-like II"/>
    <property type="match status" value="1"/>
</dbReference>
<dbReference type="Gene3D" id="3.40.190.10">
    <property type="entry name" value="Periplasmic binding protein-like II"/>
    <property type="match status" value="2"/>
</dbReference>
<feature type="signal peptide" evidence="3">
    <location>
        <begin position="1"/>
        <end position="23"/>
    </location>
</feature>
<organism evidence="4 5">
    <name type="scientific">Nakamurella alba</name>
    <dbReference type="NCBI Taxonomy" id="2665158"/>
    <lineage>
        <taxon>Bacteria</taxon>
        <taxon>Bacillati</taxon>
        <taxon>Actinomycetota</taxon>
        <taxon>Actinomycetes</taxon>
        <taxon>Nakamurellales</taxon>
        <taxon>Nakamurellaceae</taxon>
        <taxon>Nakamurella</taxon>
    </lineage>
</organism>
<dbReference type="EMBL" id="WLYK01000005">
    <property type="protein sequence ID" value="MTD15215.1"/>
    <property type="molecule type" value="Genomic_DNA"/>
</dbReference>
<dbReference type="Pfam" id="PF13416">
    <property type="entry name" value="SBP_bac_8"/>
    <property type="match status" value="1"/>
</dbReference>
<evidence type="ECO:0000256" key="1">
    <source>
        <dbReference type="ARBA" id="ARBA00022729"/>
    </source>
</evidence>
<dbReference type="GO" id="GO:0030288">
    <property type="term" value="C:outer membrane-bounded periplasmic space"/>
    <property type="evidence" value="ECO:0007669"/>
    <property type="project" value="TreeGrafter"/>
</dbReference>
<evidence type="ECO:0000256" key="3">
    <source>
        <dbReference type="SAM" id="SignalP"/>
    </source>
</evidence>
<evidence type="ECO:0000313" key="4">
    <source>
        <dbReference type="EMBL" id="MTD15215.1"/>
    </source>
</evidence>
<evidence type="ECO:0000256" key="2">
    <source>
        <dbReference type="SAM" id="MobiDB-lite"/>
    </source>
</evidence>
<dbReference type="PANTHER" id="PTHR30006:SF2">
    <property type="entry name" value="ABC TRANSPORTER SUBSTRATE-BINDING PROTEIN"/>
    <property type="match status" value="1"/>
</dbReference>
<dbReference type="PROSITE" id="PS51257">
    <property type="entry name" value="PROKAR_LIPOPROTEIN"/>
    <property type="match status" value="1"/>
</dbReference>
<proteinExistence type="predicted"/>
<reference evidence="4 5" key="1">
    <citation type="submission" date="2019-11" db="EMBL/GenBank/DDBJ databases">
        <authorList>
            <person name="Jiang L.-Q."/>
        </authorList>
    </citation>
    <scope>NUCLEOTIDE SEQUENCE [LARGE SCALE GENOMIC DNA]</scope>
    <source>
        <strain evidence="4 5">YIM 132087</strain>
    </source>
</reference>
<dbReference type="GO" id="GO:0030976">
    <property type="term" value="F:thiamine pyrophosphate binding"/>
    <property type="evidence" value="ECO:0007669"/>
    <property type="project" value="TreeGrafter"/>
</dbReference>
<protein>
    <submittedName>
        <fullName evidence="4">Extracellular solute-binding protein</fullName>
    </submittedName>
</protein>
<dbReference type="PROSITE" id="PS51318">
    <property type="entry name" value="TAT"/>
    <property type="match status" value="1"/>
</dbReference>
<accession>A0A7K1FM36</accession>
<evidence type="ECO:0000313" key="5">
    <source>
        <dbReference type="Proteomes" id="UP000460221"/>
    </source>
</evidence>
<feature type="region of interest" description="Disordered" evidence="2">
    <location>
        <begin position="35"/>
        <end position="68"/>
    </location>
</feature>